<keyword evidence="7" id="KW-1185">Reference proteome</keyword>
<dbReference type="Pfam" id="PF00890">
    <property type="entry name" value="FAD_binding_2"/>
    <property type="match status" value="1"/>
</dbReference>
<dbReference type="GO" id="GO:0016491">
    <property type="term" value="F:oxidoreductase activity"/>
    <property type="evidence" value="ECO:0007669"/>
    <property type="project" value="UniProtKB-KW"/>
</dbReference>
<evidence type="ECO:0000256" key="1">
    <source>
        <dbReference type="ARBA" id="ARBA00001974"/>
    </source>
</evidence>
<gene>
    <name evidence="6" type="ORF">V473_18870</name>
</gene>
<evidence type="ECO:0000313" key="7">
    <source>
        <dbReference type="Proteomes" id="UP000052232"/>
    </source>
</evidence>
<feature type="domain" description="FAD-dependent oxidoreductase 2 FAD-binding" evidence="5">
    <location>
        <begin position="5"/>
        <end position="528"/>
    </location>
</feature>
<dbReference type="SUPFAM" id="SSF51905">
    <property type="entry name" value="FAD/NAD(P)-binding domain"/>
    <property type="match status" value="1"/>
</dbReference>
<keyword evidence="3" id="KW-0274">FAD</keyword>
<dbReference type="PANTHER" id="PTHR43400:SF10">
    <property type="entry name" value="3-OXOSTEROID 1-DEHYDROGENASE"/>
    <property type="match status" value="1"/>
</dbReference>
<dbReference type="SUPFAM" id="SSF56425">
    <property type="entry name" value="Succinate dehydrogenase/fumarate reductase flavoprotein, catalytic domain"/>
    <property type="match status" value="1"/>
</dbReference>
<dbReference type="Proteomes" id="UP000052232">
    <property type="component" value="Unassembled WGS sequence"/>
</dbReference>
<evidence type="ECO:0000256" key="3">
    <source>
        <dbReference type="ARBA" id="ARBA00022827"/>
    </source>
</evidence>
<organism evidence="6 7">
    <name type="scientific">Sphingobium cupriresistens LL01</name>
    <dbReference type="NCBI Taxonomy" id="1420583"/>
    <lineage>
        <taxon>Bacteria</taxon>
        <taxon>Pseudomonadati</taxon>
        <taxon>Pseudomonadota</taxon>
        <taxon>Alphaproteobacteria</taxon>
        <taxon>Sphingomonadales</taxon>
        <taxon>Sphingomonadaceae</taxon>
        <taxon>Sphingobium</taxon>
    </lineage>
</organism>
<dbReference type="EMBL" id="JACT01000005">
    <property type="protein sequence ID" value="KMS53054.1"/>
    <property type="molecule type" value="Genomic_DNA"/>
</dbReference>
<evidence type="ECO:0000313" key="6">
    <source>
        <dbReference type="EMBL" id="KMS53054.1"/>
    </source>
</evidence>
<comment type="caution">
    <text evidence="6">The sequence shown here is derived from an EMBL/GenBank/DDBJ whole genome shotgun (WGS) entry which is preliminary data.</text>
</comment>
<dbReference type="RefSeq" id="WP_066607818.1">
    <property type="nucleotide sequence ID" value="NZ_KQ130436.1"/>
</dbReference>
<dbReference type="InterPro" id="IPR036188">
    <property type="entry name" value="FAD/NAD-bd_sf"/>
</dbReference>
<dbReference type="InterPro" id="IPR050315">
    <property type="entry name" value="FAD-oxidoreductase_2"/>
</dbReference>
<dbReference type="Gene3D" id="3.50.50.60">
    <property type="entry name" value="FAD/NAD(P)-binding domain"/>
    <property type="match status" value="2"/>
</dbReference>
<dbReference type="GO" id="GO:0008202">
    <property type="term" value="P:steroid metabolic process"/>
    <property type="evidence" value="ECO:0007669"/>
    <property type="project" value="UniProtKB-ARBA"/>
</dbReference>
<accession>A0A0J7XN51</accession>
<keyword evidence="2" id="KW-0285">Flavoprotein</keyword>
<dbReference type="InterPro" id="IPR003953">
    <property type="entry name" value="FAD-dep_OxRdtase_2_FAD-bd"/>
</dbReference>
<reference evidence="6 7" key="1">
    <citation type="journal article" date="2015" name="G3 (Bethesda)">
        <title>Insights into Ongoing Evolution of the Hexachlorocyclohexane Catabolic Pathway from Comparative Genomics of Ten Sphingomonadaceae Strains.</title>
        <authorList>
            <person name="Pearce S.L."/>
            <person name="Oakeshott J.G."/>
            <person name="Pandey G."/>
        </authorList>
    </citation>
    <scope>NUCLEOTIDE SEQUENCE [LARGE SCALE GENOMIC DNA]</scope>
    <source>
        <strain evidence="6 7">LL01</strain>
    </source>
</reference>
<dbReference type="STRING" id="1420583.V473_18870"/>
<dbReference type="AlphaFoldDB" id="A0A0J7XN51"/>
<dbReference type="Gene3D" id="3.90.700.10">
    <property type="entry name" value="Succinate dehydrogenase/fumarate reductase flavoprotein, catalytic domain"/>
    <property type="match status" value="1"/>
</dbReference>
<dbReference type="PRINTS" id="PR00368">
    <property type="entry name" value="FADPNR"/>
</dbReference>
<dbReference type="PRINTS" id="PR00411">
    <property type="entry name" value="PNDRDTASEI"/>
</dbReference>
<proteinExistence type="predicted"/>
<keyword evidence="4" id="KW-0560">Oxidoreductase</keyword>
<evidence type="ECO:0000259" key="5">
    <source>
        <dbReference type="Pfam" id="PF00890"/>
    </source>
</evidence>
<dbReference type="InterPro" id="IPR027477">
    <property type="entry name" value="Succ_DH/fumarate_Rdtase_cat_sf"/>
</dbReference>
<name>A0A0J7XN51_9SPHN</name>
<protein>
    <submittedName>
        <fullName evidence="6">3-oxosteroid 1-dehydrogenase</fullName>
    </submittedName>
</protein>
<evidence type="ECO:0000256" key="4">
    <source>
        <dbReference type="ARBA" id="ARBA00023002"/>
    </source>
</evidence>
<sequence length="555" mass="57689">MTQYDVVVVGSGAAGLTAALRAAAAGLSVLVLEKAAHFGGTTAISGGGIWVPGSPQAQAAGVDDSAAVARQYVLDVIGPSADPALIDAYLDTAPAMVAWLERNSAVRFLLSPPSSDWYPDIAGAADQGRLLSPQEYDGKLLGAHFADLRPAREEFNAPGGFMIDLFDLPYLATMPSPKSLFHFGKLAAKFGADKLRRYPRGTRLTMGNALVARLLRSALDAGITLRKDAAVDRLLVSDGRVTGVRVGGEEIAARVGVLLAAGGFSASEQLRKAYIPFAEQHVSILPYENTGDGMNMGLEAGASLDGDNLVNAVWAVVSTMTRSDGYVARYAHLIDMSKPGCIAVNAKGERFGNEASVHFVEAMHATGTVPAHIIGDAHFVKTYGMGMVLPGGGGLKKLIATGYVIEAPTLRELADKIGVDGDGLLSTVAKMNRYAETGKDPDFGKGDTQIDIEIGDPKHKPNPCLGRVEKAPFYAIKIHPGDGSTTVGLKIDAHCRVIGTGGAPVAGLYAAGLDANSIWRGKSPAHGCNVGPAMVTGYIAGQAMAAFGAEALVPA</sequence>
<dbReference type="PATRIC" id="fig|1420583.3.peg.3571"/>
<evidence type="ECO:0000256" key="2">
    <source>
        <dbReference type="ARBA" id="ARBA00022630"/>
    </source>
</evidence>
<dbReference type="PANTHER" id="PTHR43400">
    <property type="entry name" value="FUMARATE REDUCTASE"/>
    <property type="match status" value="1"/>
</dbReference>
<comment type="cofactor">
    <cofactor evidence="1">
        <name>FAD</name>
        <dbReference type="ChEBI" id="CHEBI:57692"/>
    </cofactor>
</comment>